<sequence>MFYGIIIRMFYFDNKEHHLPHIHIEYSGQKAVVAIPDGILLTGTFPAGKLKLVQAWVEIHADELMANWLLATEGSTVFKIEALK</sequence>
<proteinExistence type="predicted"/>
<dbReference type="eggNOG" id="ENOG5032YDN">
    <property type="taxonomic scope" value="Bacteria"/>
</dbReference>
<accession>D2QT66</accession>
<dbReference type="AlphaFoldDB" id="D2QT66"/>
<dbReference type="Pfam" id="PF13711">
    <property type="entry name" value="DUF4160"/>
    <property type="match status" value="1"/>
</dbReference>
<dbReference type="KEGG" id="sli:Slin_6036"/>
<evidence type="ECO:0000313" key="1">
    <source>
        <dbReference type="EMBL" id="ADB41998.1"/>
    </source>
</evidence>
<keyword evidence="2" id="KW-1185">Reference proteome</keyword>
<reference evidence="1 2" key="1">
    <citation type="journal article" date="2010" name="Stand. Genomic Sci.">
        <title>Complete genome sequence of Spirosoma linguale type strain (1).</title>
        <authorList>
            <person name="Lail K."/>
            <person name="Sikorski J."/>
            <person name="Saunders E."/>
            <person name="Lapidus A."/>
            <person name="Glavina Del Rio T."/>
            <person name="Copeland A."/>
            <person name="Tice H."/>
            <person name="Cheng J.-F."/>
            <person name="Lucas S."/>
            <person name="Nolan M."/>
            <person name="Bruce D."/>
            <person name="Goodwin L."/>
            <person name="Pitluck S."/>
            <person name="Ivanova N."/>
            <person name="Mavromatis K."/>
            <person name="Ovchinnikova G."/>
            <person name="Pati A."/>
            <person name="Chen A."/>
            <person name="Palaniappan K."/>
            <person name="Land M."/>
            <person name="Hauser L."/>
            <person name="Chang Y.-J."/>
            <person name="Jeffries C.D."/>
            <person name="Chain P."/>
            <person name="Brettin T."/>
            <person name="Detter J.C."/>
            <person name="Schuetze A."/>
            <person name="Rohde M."/>
            <person name="Tindall B.J."/>
            <person name="Goeker M."/>
            <person name="Bristow J."/>
            <person name="Eisen J.A."/>
            <person name="Markowitz V."/>
            <person name="Hugenholtz P."/>
            <person name="Kyrpides N.C."/>
            <person name="Klenk H.-P."/>
            <person name="Chen F."/>
        </authorList>
    </citation>
    <scope>NUCLEOTIDE SEQUENCE [LARGE SCALE GENOMIC DNA]</scope>
    <source>
        <strain evidence="2">ATCC 33905 / DSM 74 / LMG 10896 / Claus 1</strain>
    </source>
</reference>
<dbReference type="HOGENOM" id="CLU_162083_0_0_10"/>
<evidence type="ECO:0008006" key="3">
    <source>
        <dbReference type="Google" id="ProtNLM"/>
    </source>
</evidence>
<dbReference type="STRING" id="504472.Slin_6036"/>
<protein>
    <recommendedName>
        <fullName evidence="3">DUF4160 domain-containing protein</fullName>
    </recommendedName>
</protein>
<dbReference type="Proteomes" id="UP000002028">
    <property type="component" value="Chromosome"/>
</dbReference>
<name>D2QT66_SPILD</name>
<dbReference type="EMBL" id="CP001769">
    <property type="protein sequence ID" value="ADB41998.1"/>
    <property type="molecule type" value="Genomic_DNA"/>
</dbReference>
<organism evidence="1 2">
    <name type="scientific">Spirosoma linguale (strain ATCC 33905 / DSM 74 / LMG 10896 / Claus 1)</name>
    <dbReference type="NCBI Taxonomy" id="504472"/>
    <lineage>
        <taxon>Bacteria</taxon>
        <taxon>Pseudomonadati</taxon>
        <taxon>Bacteroidota</taxon>
        <taxon>Cytophagia</taxon>
        <taxon>Cytophagales</taxon>
        <taxon>Cytophagaceae</taxon>
        <taxon>Spirosoma</taxon>
    </lineage>
</organism>
<evidence type="ECO:0000313" key="2">
    <source>
        <dbReference type="Proteomes" id="UP000002028"/>
    </source>
</evidence>
<gene>
    <name evidence="1" type="ordered locus">Slin_6036</name>
</gene>
<dbReference type="InterPro" id="IPR025427">
    <property type="entry name" value="DUF4160"/>
</dbReference>